<keyword evidence="3" id="KW-1185">Reference proteome</keyword>
<dbReference type="AlphaFoldDB" id="A0A1I4ZUP3"/>
<feature type="transmembrane region" description="Helical" evidence="1">
    <location>
        <begin position="92"/>
        <end position="113"/>
    </location>
</feature>
<evidence type="ECO:0000313" key="3">
    <source>
        <dbReference type="Proteomes" id="UP000199149"/>
    </source>
</evidence>
<name>A0A1I4ZUP3_9FLAO</name>
<reference evidence="3" key="1">
    <citation type="submission" date="2016-10" db="EMBL/GenBank/DDBJ databases">
        <authorList>
            <person name="Varghese N."/>
            <person name="Submissions S."/>
        </authorList>
    </citation>
    <scope>NUCLEOTIDE SEQUENCE [LARGE SCALE GENOMIC DNA]</scope>
    <source>
        <strain evidence="3">XJ109</strain>
    </source>
</reference>
<organism evidence="2 3">
    <name type="scientific">Algoriella xinjiangensis</name>
    <dbReference type="NCBI Taxonomy" id="684065"/>
    <lineage>
        <taxon>Bacteria</taxon>
        <taxon>Pseudomonadati</taxon>
        <taxon>Bacteroidota</taxon>
        <taxon>Flavobacteriia</taxon>
        <taxon>Flavobacteriales</taxon>
        <taxon>Weeksellaceae</taxon>
        <taxon>Algoriella</taxon>
    </lineage>
</organism>
<proteinExistence type="predicted"/>
<evidence type="ECO:0000313" key="2">
    <source>
        <dbReference type="EMBL" id="SFN53773.1"/>
    </source>
</evidence>
<dbReference type="RefSeq" id="WP_092909328.1">
    <property type="nucleotide sequence ID" value="NZ_FOUZ01000014.1"/>
</dbReference>
<protein>
    <submittedName>
        <fullName evidence="2">Uncharacterized protein</fullName>
    </submittedName>
</protein>
<keyword evidence="1" id="KW-0472">Membrane</keyword>
<dbReference type="STRING" id="684065.SAMN05421738_11465"/>
<dbReference type="OrthoDB" id="6400838at2"/>
<dbReference type="EMBL" id="FOUZ01000014">
    <property type="protein sequence ID" value="SFN53773.1"/>
    <property type="molecule type" value="Genomic_DNA"/>
</dbReference>
<accession>A0A1I4ZUP3</accession>
<dbReference type="Proteomes" id="UP000199149">
    <property type="component" value="Unassembled WGS sequence"/>
</dbReference>
<feature type="transmembrane region" description="Helical" evidence="1">
    <location>
        <begin position="119"/>
        <end position="137"/>
    </location>
</feature>
<keyword evidence="1" id="KW-0812">Transmembrane</keyword>
<evidence type="ECO:0000256" key="1">
    <source>
        <dbReference type="SAM" id="Phobius"/>
    </source>
</evidence>
<keyword evidence="1" id="KW-1133">Transmembrane helix</keyword>
<gene>
    <name evidence="2" type="ORF">SAMN05421738_11465</name>
</gene>
<sequence>MLFKNKKYQLTTKLSEQEIFKILNENTTKEQLISFTKSNTFFVGKIENNYFKLKKVVDGQNNFVPILSGRISTKNNQTFIDLSFQQNSTVDIFIGLYIFVTSIFLIFASIMIVNDNLHPKAIILIPFPILFFGIIIYEVNSSEIKKESINFFEKLFQEKVDIVK</sequence>